<sequence length="120" mass="14961">MDHYREPEVWYKPDLEAKLESKFNMYERQIDQLFDFSYRSKDDIKILFKRCDDMIKLLDTIESQYKDGKINELRLCIQNYYHLELENKHRMEYIECYQFQLFIVIIIITVYLICLRFSYV</sequence>
<reference evidence="2" key="1">
    <citation type="journal article" date="2020" name="Nature">
        <title>Giant virus diversity and host interactions through global metagenomics.</title>
        <authorList>
            <person name="Schulz F."/>
            <person name="Roux S."/>
            <person name="Paez-Espino D."/>
            <person name="Jungbluth S."/>
            <person name="Walsh D.A."/>
            <person name="Denef V.J."/>
            <person name="McMahon K.D."/>
            <person name="Konstantinidis K.T."/>
            <person name="Eloe-Fadrosh E.A."/>
            <person name="Kyrpides N.C."/>
            <person name="Woyke T."/>
        </authorList>
    </citation>
    <scope>NUCLEOTIDE SEQUENCE</scope>
    <source>
        <strain evidence="2">GVMAG-M-3300023174-107</strain>
    </source>
</reference>
<organism evidence="2">
    <name type="scientific">viral metagenome</name>
    <dbReference type="NCBI Taxonomy" id="1070528"/>
    <lineage>
        <taxon>unclassified sequences</taxon>
        <taxon>metagenomes</taxon>
        <taxon>organismal metagenomes</taxon>
    </lineage>
</organism>
<accession>A0A6C0D418</accession>
<dbReference type="EMBL" id="MN739521">
    <property type="protein sequence ID" value="QHT10455.1"/>
    <property type="molecule type" value="Genomic_DNA"/>
</dbReference>
<proteinExistence type="predicted"/>
<keyword evidence="1" id="KW-1133">Transmembrane helix</keyword>
<keyword evidence="1" id="KW-0812">Transmembrane</keyword>
<feature type="transmembrane region" description="Helical" evidence="1">
    <location>
        <begin position="99"/>
        <end position="119"/>
    </location>
</feature>
<evidence type="ECO:0000256" key="1">
    <source>
        <dbReference type="SAM" id="Phobius"/>
    </source>
</evidence>
<dbReference type="AlphaFoldDB" id="A0A6C0D418"/>
<protein>
    <submittedName>
        <fullName evidence="2">Uncharacterized protein</fullName>
    </submittedName>
</protein>
<name>A0A6C0D418_9ZZZZ</name>
<evidence type="ECO:0000313" key="2">
    <source>
        <dbReference type="EMBL" id="QHT10455.1"/>
    </source>
</evidence>
<keyword evidence="1" id="KW-0472">Membrane</keyword>